<name>A0ABP2UBZ8_ACICA</name>
<comment type="caution">
    <text evidence="1">The sequence shown here is derived from an EMBL/GenBank/DDBJ whole genome shotgun (WGS) entry which is preliminary data.</text>
</comment>
<sequence length="232" mass="27260">MTALGFSSEYYHVKIEELLQLSDSKLDLQLKNEYPHIQADDVILFIGKDSKNIADNLFQGRDILLQAQKQGLTHFPTLIMFEQRAPQLGILALLKPIRKKYLDFSTQSYEIALSDIIDNHLERNLKTEETAYNYSDRNKWGVPKDQRQSRFHDIDMSFKEHGYDKNHPMAIMLCRGLGVKDKLHQGHHRMFFCRKYNIPYIQVQFLATNSFSGPLKTFFLWLNKTLKYKQVN</sequence>
<organism evidence="1 2">
    <name type="scientific">Acinetobacter calcoaceticus DSM 30006 = CIP 81.8</name>
    <dbReference type="NCBI Taxonomy" id="981331"/>
    <lineage>
        <taxon>Bacteria</taxon>
        <taxon>Pseudomonadati</taxon>
        <taxon>Pseudomonadota</taxon>
        <taxon>Gammaproteobacteria</taxon>
        <taxon>Moraxellales</taxon>
        <taxon>Moraxellaceae</taxon>
        <taxon>Acinetobacter</taxon>
        <taxon>Acinetobacter calcoaceticus/baumannii complex</taxon>
    </lineage>
</organism>
<evidence type="ECO:0000313" key="2">
    <source>
        <dbReference type="Proteomes" id="UP000013024"/>
    </source>
</evidence>
<dbReference type="Proteomes" id="UP000013024">
    <property type="component" value="Unassembled WGS sequence"/>
</dbReference>
<reference evidence="1 2" key="1">
    <citation type="submission" date="2013-02" db="EMBL/GenBank/DDBJ databases">
        <title>The Genome Sequence of Acinetobacter calcoaceticus CIP 81.8.</title>
        <authorList>
            <consortium name="The Broad Institute Genome Sequencing Platform"/>
            <consortium name="The Broad Institute Genome Sequencing Center for Infectious Disease"/>
            <person name="Cerqueira G."/>
            <person name="Feldgarden M."/>
            <person name="Courvalin P."/>
            <person name="Perichon B."/>
            <person name="Grillot-Courvalin C."/>
            <person name="Clermont D."/>
            <person name="Rocha E."/>
            <person name="Yoon E.-J."/>
            <person name="Nemec A."/>
            <person name="Walker B."/>
            <person name="Young S.K."/>
            <person name="Zeng Q."/>
            <person name="Gargeya S."/>
            <person name="Fitzgerald M."/>
            <person name="Haas B."/>
            <person name="Abouelleil A."/>
            <person name="Alvarado L."/>
            <person name="Arachchi H.M."/>
            <person name="Berlin A.M."/>
            <person name="Chapman S.B."/>
            <person name="Dewar J."/>
            <person name="Goldberg J."/>
            <person name="Griggs A."/>
            <person name="Gujja S."/>
            <person name="Hansen M."/>
            <person name="Howarth C."/>
            <person name="Imamovic A."/>
            <person name="Larimer J."/>
            <person name="McCowan C."/>
            <person name="Murphy C."/>
            <person name="Neiman D."/>
            <person name="Pearson M."/>
            <person name="Priest M."/>
            <person name="Roberts A."/>
            <person name="Saif S."/>
            <person name="Shea T."/>
            <person name="Sisk P."/>
            <person name="Sykes S."/>
            <person name="Wortman J."/>
            <person name="Nusbaum C."/>
            <person name="Birren B."/>
        </authorList>
    </citation>
    <scope>NUCLEOTIDE SEQUENCE [LARGE SCALE GENOMIC DNA]</scope>
    <source>
        <strain evidence="1 2">CIP 81.8</strain>
    </source>
</reference>
<gene>
    <name evidence="1" type="ORF">F936_03706</name>
</gene>
<evidence type="ECO:0000313" key="1">
    <source>
        <dbReference type="EMBL" id="ENV97027.1"/>
    </source>
</evidence>
<dbReference type="RefSeq" id="WP_003655152.1">
    <property type="nucleotide sequence ID" value="NZ_KB849784.1"/>
</dbReference>
<accession>A0ABP2UBZ8</accession>
<protein>
    <submittedName>
        <fullName evidence="1">Uncharacterized protein</fullName>
    </submittedName>
</protein>
<keyword evidence="2" id="KW-1185">Reference proteome</keyword>
<dbReference type="EMBL" id="APQI01000012">
    <property type="protein sequence ID" value="ENV97027.1"/>
    <property type="molecule type" value="Genomic_DNA"/>
</dbReference>
<proteinExistence type="predicted"/>
<dbReference type="GeneID" id="92920828"/>